<comment type="caution">
    <text evidence="2">The sequence shown here is derived from an EMBL/GenBank/DDBJ whole genome shotgun (WGS) entry which is preliminary data.</text>
</comment>
<gene>
    <name evidence="2" type="ORF">DX908_03250</name>
</gene>
<dbReference type="Pfam" id="PF16826">
    <property type="entry name" value="DUF5076"/>
    <property type="match status" value="1"/>
</dbReference>
<accession>A0A371RG37</accession>
<dbReference type="InParanoid" id="A0A371RG37"/>
<dbReference type="AlphaFoldDB" id="A0A371RG37"/>
<feature type="region of interest" description="Disordered" evidence="1">
    <location>
        <begin position="1"/>
        <end position="22"/>
    </location>
</feature>
<dbReference type="Proteomes" id="UP000264589">
    <property type="component" value="Unassembled WGS sequence"/>
</dbReference>
<keyword evidence="3" id="KW-1185">Reference proteome</keyword>
<protein>
    <submittedName>
        <fullName evidence="2">DUF5076 domain-containing protein</fullName>
    </submittedName>
</protein>
<reference evidence="2 3" key="1">
    <citation type="submission" date="2018-08" db="EMBL/GenBank/DDBJ databases">
        <title>Parvularcula sp. SM1705, isolated from surface water of the South Sea China.</title>
        <authorList>
            <person name="Sun L."/>
        </authorList>
    </citation>
    <scope>NUCLEOTIDE SEQUENCE [LARGE SCALE GENOMIC DNA]</scope>
    <source>
        <strain evidence="2 3">SM1705</strain>
    </source>
</reference>
<dbReference type="InterPro" id="IPR031796">
    <property type="entry name" value="DUF5076"/>
</dbReference>
<evidence type="ECO:0000256" key="1">
    <source>
        <dbReference type="SAM" id="MobiDB-lite"/>
    </source>
</evidence>
<dbReference type="Gene3D" id="3.30.2370.10">
    <property type="entry name" value="putative pyruvate dehydrogenase"/>
    <property type="match status" value="1"/>
</dbReference>
<organism evidence="2 3">
    <name type="scientific">Parvularcula marina</name>
    <dbReference type="NCBI Taxonomy" id="2292771"/>
    <lineage>
        <taxon>Bacteria</taxon>
        <taxon>Pseudomonadati</taxon>
        <taxon>Pseudomonadota</taxon>
        <taxon>Alphaproteobacteria</taxon>
        <taxon>Parvularculales</taxon>
        <taxon>Parvularculaceae</taxon>
        <taxon>Parvularcula</taxon>
    </lineage>
</organism>
<evidence type="ECO:0000313" key="2">
    <source>
        <dbReference type="EMBL" id="RFB04385.1"/>
    </source>
</evidence>
<evidence type="ECO:0000313" key="3">
    <source>
        <dbReference type="Proteomes" id="UP000264589"/>
    </source>
</evidence>
<sequence>MVCRTAKGPTQMNDSSPELDVDKSIREAEDARELARVWVANQQLAVVFDETLWDDPAAWGIFLADFMRHIRDAYVDRHGSPPEEVMKRIGEGLRAELASAEA</sequence>
<name>A0A371RG37_9PROT</name>
<proteinExistence type="predicted"/>
<dbReference type="EMBL" id="QUQO01000001">
    <property type="protein sequence ID" value="RFB04385.1"/>
    <property type="molecule type" value="Genomic_DNA"/>
</dbReference>